<dbReference type="EMBL" id="OIVN01002393">
    <property type="protein sequence ID" value="SPD03264.1"/>
    <property type="molecule type" value="Genomic_DNA"/>
</dbReference>
<name>A0A2N9GVF8_FAGSY</name>
<feature type="region of interest" description="Disordered" evidence="1">
    <location>
        <begin position="1"/>
        <end position="32"/>
    </location>
</feature>
<protein>
    <submittedName>
        <fullName evidence="2">Uncharacterized protein</fullName>
    </submittedName>
</protein>
<evidence type="ECO:0000256" key="1">
    <source>
        <dbReference type="SAM" id="MobiDB-lite"/>
    </source>
</evidence>
<dbReference type="AlphaFoldDB" id="A0A2N9GVF8"/>
<feature type="compositionally biased region" description="Basic and acidic residues" evidence="1">
    <location>
        <begin position="1"/>
        <end position="18"/>
    </location>
</feature>
<accession>A0A2N9GVF8</accession>
<reference evidence="2" key="1">
    <citation type="submission" date="2018-02" db="EMBL/GenBank/DDBJ databases">
        <authorList>
            <person name="Cohen D.B."/>
            <person name="Kent A.D."/>
        </authorList>
    </citation>
    <scope>NUCLEOTIDE SEQUENCE</scope>
</reference>
<organism evidence="2">
    <name type="scientific">Fagus sylvatica</name>
    <name type="common">Beechnut</name>
    <dbReference type="NCBI Taxonomy" id="28930"/>
    <lineage>
        <taxon>Eukaryota</taxon>
        <taxon>Viridiplantae</taxon>
        <taxon>Streptophyta</taxon>
        <taxon>Embryophyta</taxon>
        <taxon>Tracheophyta</taxon>
        <taxon>Spermatophyta</taxon>
        <taxon>Magnoliopsida</taxon>
        <taxon>eudicotyledons</taxon>
        <taxon>Gunneridae</taxon>
        <taxon>Pentapetalae</taxon>
        <taxon>rosids</taxon>
        <taxon>fabids</taxon>
        <taxon>Fagales</taxon>
        <taxon>Fagaceae</taxon>
        <taxon>Fagus</taxon>
    </lineage>
</organism>
<feature type="region of interest" description="Disordered" evidence="1">
    <location>
        <begin position="203"/>
        <end position="229"/>
    </location>
</feature>
<sequence length="229" mass="25672">MRGEVMEKTKQEQMKPRELPWPPRLPPLKSSDHRSPALLVVLAHLQHGTKEERFGVLWPSRSETPKREAPSTIGQPKKPGVEFWVQHPHQIDPLHTPNLEFLVPPQTWTWQTPNVTDSNSRELHHQPPRQTTSLMSSFGFNTPSNNKSHVPPFIRRHKICGLWAATIPPKKSTRQNSVVNSHVEAKSHGHSHTMGETHAPGGGHIPEGKNPFGDEHVLGGGEIPVGRPQ</sequence>
<gene>
    <name evidence="2" type="ORF">FSB_LOCUS31146</name>
</gene>
<proteinExistence type="predicted"/>
<evidence type="ECO:0000313" key="2">
    <source>
        <dbReference type="EMBL" id="SPD03264.1"/>
    </source>
</evidence>